<evidence type="ECO:0000313" key="2">
    <source>
        <dbReference type="EMBL" id="OMP09300.1"/>
    </source>
</evidence>
<feature type="region of interest" description="Disordered" evidence="1">
    <location>
        <begin position="1"/>
        <end position="20"/>
    </location>
</feature>
<name>A0A1R3KQE9_COCAP</name>
<feature type="non-terminal residue" evidence="2">
    <location>
        <position position="1"/>
    </location>
</feature>
<reference evidence="2 3" key="1">
    <citation type="submission" date="2013-09" db="EMBL/GenBank/DDBJ databases">
        <title>Corchorus capsularis genome sequencing.</title>
        <authorList>
            <person name="Alam M."/>
            <person name="Haque M.S."/>
            <person name="Islam M.S."/>
            <person name="Emdad E.M."/>
            <person name="Islam M.M."/>
            <person name="Ahmed B."/>
            <person name="Halim A."/>
            <person name="Hossen Q.M.M."/>
            <person name="Hossain M.Z."/>
            <person name="Ahmed R."/>
            <person name="Khan M.M."/>
            <person name="Islam R."/>
            <person name="Rashid M.M."/>
            <person name="Khan S.A."/>
            <person name="Rahman M.S."/>
            <person name="Alam M."/>
        </authorList>
    </citation>
    <scope>NUCLEOTIDE SEQUENCE [LARGE SCALE GENOMIC DNA]</scope>
    <source>
        <strain evidence="3">cv. CVL-1</strain>
        <tissue evidence="2">Whole seedling</tissue>
    </source>
</reference>
<organism evidence="2 3">
    <name type="scientific">Corchorus capsularis</name>
    <name type="common">Jute</name>
    <dbReference type="NCBI Taxonomy" id="210143"/>
    <lineage>
        <taxon>Eukaryota</taxon>
        <taxon>Viridiplantae</taxon>
        <taxon>Streptophyta</taxon>
        <taxon>Embryophyta</taxon>
        <taxon>Tracheophyta</taxon>
        <taxon>Spermatophyta</taxon>
        <taxon>Magnoliopsida</taxon>
        <taxon>eudicotyledons</taxon>
        <taxon>Gunneridae</taxon>
        <taxon>Pentapetalae</taxon>
        <taxon>rosids</taxon>
        <taxon>malvids</taxon>
        <taxon>Malvales</taxon>
        <taxon>Malvaceae</taxon>
        <taxon>Grewioideae</taxon>
        <taxon>Apeibeae</taxon>
        <taxon>Corchorus</taxon>
    </lineage>
</organism>
<dbReference type="AlphaFoldDB" id="A0A1R3KQE9"/>
<feature type="non-terminal residue" evidence="2">
    <location>
        <position position="20"/>
    </location>
</feature>
<dbReference type="Gramene" id="OMP09300">
    <property type="protein sequence ID" value="OMP09300"/>
    <property type="gene ID" value="CCACVL1_01066"/>
</dbReference>
<comment type="caution">
    <text evidence="2">The sequence shown here is derived from an EMBL/GenBank/DDBJ whole genome shotgun (WGS) entry which is preliminary data.</text>
</comment>
<dbReference type="EMBL" id="AWWV01003249">
    <property type="protein sequence ID" value="OMP09300.1"/>
    <property type="molecule type" value="Genomic_DNA"/>
</dbReference>
<feature type="compositionally biased region" description="Basic and acidic residues" evidence="1">
    <location>
        <begin position="1"/>
        <end position="11"/>
    </location>
</feature>
<sequence>KKASDLRDHGKLQHGVSCFR</sequence>
<proteinExistence type="predicted"/>
<accession>A0A1R3KQE9</accession>
<evidence type="ECO:0000313" key="3">
    <source>
        <dbReference type="Proteomes" id="UP000188268"/>
    </source>
</evidence>
<gene>
    <name evidence="2" type="ORF">CCACVL1_01066</name>
</gene>
<dbReference type="Proteomes" id="UP000188268">
    <property type="component" value="Unassembled WGS sequence"/>
</dbReference>
<evidence type="ECO:0000256" key="1">
    <source>
        <dbReference type="SAM" id="MobiDB-lite"/>
    </source>
</evidence>
<protein>
    <submittedName>
        <fullName evidence="2">Uncharacterized protein</fullName>
    </submittedName>
</protein>
<keyword evidence="3" id="KW-1185">Reference proteome</keyword>